<keyword evidence="3" id="KW-1185">Reference proteome</keyword>
<comment type="caution">
    <text evidence="2">The sequence shown here is derived from an EMBL/GenBank/DDBJ whole genome shotgun (WGS) entry which is preliminary data.</text>
</comment>
<name>A0A2C6JWJ4_9APIC</name>
<dbReference type="AlphaFoldDB" id="A0A2C6JWJ4"/>
<dbReference type="OrthoDB" id="67700at2759"/>
<dbReference type="GeneID" id="94434012"/>
<feature type="region of interest" description="Disordered" evidence="1">
    <location>
        <begin position="161"/>
        <end position="181"/>
    </location>
</feature>
<dbReference type="RefSeq" id="XP_067917223.1">
    <property type="nucleotide sequence ID" value="XM_068070801.1"/>
</dbReference>
<sequence length="295" mass="33822">MRFRKAFEYRGSYLDLEREKLKVKVWEYRNWTLNHLEAVFEEALLTLATGETHVERDLYKFIKGRRSRRCRISFHLYFQELYDFELSFVKWRLVRISSATSIQRKVSDRRKVGALIAEKSLPKRRHVAERAKYAIQQRRVKKELHKRQTLKDRWSLSAAAPGGNLSSPYSQHGDSLRVGTSALSPGVLSRQHMRGNTHLLGRGGKHYSHRGSSRPSSLGPGGRRLSTSLHDRLSGELSEHSQSRRRMEGGGEGDVPGGGGPFEEIEELFFLHQNTLLLSDEDARVPIAARRDDSS</sequence>
<reference evidence="2 3" key="1">
    <citation type="journal article" date="2017" name="Int. J. Parasitol.">
        <title>The genome of the protozoan parasite Cystoisospora suis and a reverse vaccinology approach to identify vaccine candidates.</title>
        <authorList>
            <person name="Palmieri N."/>
            <person name="Shrestha A."/>
            <person name="Ruttkowski B."/>
            <person name="Beck T."/>
            <person name="Vogl C."/>
            <person name="Tomley F."/>
            <person name="Blake D.P."/>
            <person name="Joachim A."/>
        </authorList>
    </citation>
    <scope>NUCLEOTIDE SEQUENCE [LARGE SCALE GENOMIC DNA]</scope>
    <source>
        <strain evidence="2 3">Wien I</strain>
    </source>
</reference>
<dbReference type="EMBL" id="MIGC01008020">
    <property type="protein sequence ID" value="PHJ15490.1"/>
    <property type="molecule type" value="Genomic_DNA"/>
</dbReference>
<dbReference type="VEuPathDB" id="ToxoDB:CSUI_010699"/>
<feature type="compositionally biased region" description="Low complexity" evidence="1">
    <location>
        <begin position="213"/>
        <end position="226"/>
    </location>
</feature>
<evidence type="ECO:0000313" key="3">
    <source>
        <dbReference type="Proteomes" id="UP000221165"/>
    </source>
</evidence>
<feature type="compositionally biased region" description="Basic and acidic residues" evidence="1">
    <location>
        <begin position="229"/>
        <end position="249"/>
    </location>
</feature>
<feature type="compositionally biased region" description="Basic residues" evidence="1">
    <location>
        <begin position="203"/>
        <end position="212"/>
    </location>
</feature>
<organism evidence="2 3">
    <name type="scientific">Cystoisospora suis</name>
    <dbReference type="NCBI Taxonomy" id="483139"/>
    <lineage>
        <taxon>Eukaryota</taxon>
        <taxon>Sar</taxon>
        <taxon>Alveolata</taxon>
        <taxon>Apicomplexa</taxon>
        <taxon>Conoidasida</taxon>
        <taxon>Coccidia</taxon>
        <taxon>Eucoccidiorida</taxon>
        <taxon>Eimeriorina</taxon>
        <taxon>Sarcocystidae</taxon>
        <taxon>Cystoisospora</taxon>
    </lineage>
</organism>
<accession>A0A2C6JWJ4</accession>
<gene>
    <name evidence="2" type="ORF">CSUI_010699</name>
</gene>
<feature type="compositionally biased region" description="Gly residues" evidence="1">
    <location>
        <begin position="250"/>
        <end position="261"/>
    </location>
</feature>
<feature type="region of interest" description="Disordered" evidence="1">
    <location>
        <begin position="197"/>
        <end position="262"/>
    </location>
</feature>
<evidence type="ECO:0000313" key="2">
    <source>
        <dbReference type="EMBL" id="PHJ15490.1"/>
    </source>
</evidence>
<dbReference type="Proteomes" id="UP000221165">
    <property type="component" value="Unassembled WGS sequence"/>
</dbReference>
<proteinExistence type="predicted"/>
<feature type="compositionally biased region" description="Polar residues" evidence="1">
    <location>
        <begin position="164"/>
        <end position="173"/>
    </location>
</feature>
<protein>
    <submittedName>
        <fullName evidence="2">C2 domain-containing</fullName>
    </submittedName>
</protein>
<feature type="non-terminal residue" evidence="2">
    <location>
        <position position="295"/>
    </location>
</feature>
<evidence type="ECO:0000256" key="1">
    <source>
        <dbReference type="SAM" id="MobiDB-lite"/>
    </source>
</evidence>